<comment type="caution">
    <text evidence="3">The sequence shown here is derived from an EMBL/GenBank/DDBJ whole genome shotgun (WGS) entry which is preliminary data.</text>
</comment>
<evidence type="ECO:0000313" key="3">
    <source>
        <dbReference type="EMBL" id="NKZ39970.1"/>
    </source>
</evidence>
<dbReference type="InterPro" id="IPR036709">
    <property type="entry name" value="Autotransporte_beta_dom_sf"/>
</dbReference>
<dbReference type="SUPFAM" id="SSF103515">
    <property type="entry name" value="Autotransporter"/>
    <property type="match status" value="1"/>
</dbReference>
<protein>
    <recommendedName>
        <fullName evidence="5">Transporter</fullName>
    </recommendedName>
</protein>
<feature type="chain" id="PRO_5032297399" description="Transporter" evidence="2">
    <location>
        <begin position="30"/>
        <end position="449"/>
    </location>
</feature>
<evidence type="ECO:0000256" key="2">
    <source>
        <dbReference type="SAM" id="SignalP"/>
    </source>
</evidence>
<evidence type="ECO:0008006" key="5">
    <source>
        <dbReference type="Google" id="ProtNLM"/>
    </source>
</evidence>
<feature type="compositionally biased region" description="Polar residues" evidence="1">
    <location>
        <begin position="111"/>
        <end position="124"/>
    </location>
</feature>
<dbReference type="EMBL" id="JAAZQD010000005">
    <property type="protein sequence ID" value="NKZ39970.1"/>
    <property type="molecule type" value="Genomic_DNA"/>
</dbReference>
<accession>A0A846ZQX0</accession>
<evidence type="ECO:0000256" key="1">
    <source>
        <dbReference type="SAM" id="MobiDB-lite"/>
    </source>
</evidence>
<dbReference type="RefSeq" id="WP_113065785.1">
    <property type="nucleotide sequence ID" value="NZ_JAAZQD010000005.1"/>
</dbReference>
<dbReference type="AlphaFoldDB" id="A0A846ZQX0"/>
<gene>
    <name evidence="3" type="ORF">HF690_13515</name>
</gene>
<proteinExistence type="predicted"/>
<sequence>MIGNRNKARLGRTLLAASIALALPAGAWAQTAAPTNTMSAPEKEQAEVRTLMAQLQALKAGYADQVRRLRDLDAQVQALEARLAGRTTNQPLPARPAPGQPPQQVARTGDASGTQPIRNAQGSTGEDAKPSRSVEDVLQQEHAVFDRKLTLENGLTYARYDRKQLTLNGFLALDAIFLGNIAVENVESDTLTYNFAARYGLSPRWTLNLDVPYLARRTTYQKGGAGGSAAATAEQKVFGSHIGDASLSVNYRMLPETASRPDTVLTFGVTAPTGRHPYGIDWRVLERDNDQFVRFAVPSEQPTGNGMWTANLGVSMVKTLDPAILFGNIGIAHSLSRDFNDLDNNPDTLNPGRVQLGNVYTLGGGVAFAFNERTSLSLSFNDRINAKARVRPRGGDWNSVIGSDGHAATFNMGVTYALNQHTTLVSLLGIGLTPDAPDVTLSVKIPYTF</sequence>
<feature type="region of interest" description="Disordered" evidence="1">
    <location>
        <begin position="84"/>
        <end position="135"/>
    </location>
</feature>
<keyword evidence="2" id="KW-0732">Signal</keyword>
<organism evidence="3 4">
    <name type="scientific">Oleiagrimonas citrea</name>
    <dbReference type="NCBI Taxonomy" id="1665687"/>
    <lineage>
        <taxon>Bacteria</taxon>
        <taxon>Pseudomonadati</taxon>
        <taxon>Pseudomonadota</taxon>
        <taxon>Gammaproteobacteria</taxon>
        <taxon>Lysobacterales</taxon>
        <taxon>Rhodanobacteraceae</taxon>
        <taxon>Oleiagrimonas</taxon>
    </lineage>
</organism>
<reference evidence="3 4" key="1">
    <citation type="journal article" date="2017" name="Int. J. Syst. Evol. Microbiol.">
        <title>Oleiagrimonas citrea sp. nov., a marine bacterium isolated from tidal flat sediment and emended description of the genus Oleiagrimonas Fang et al. 2015 and Oleiagrimonas soli.</title>
        <authorList>
            <person name="Yang S.H."/>
            <person name="Seo H.S."/>
            <person name="Seong C.N."/>
            <person name="Kwon K.K."/>
        </authorList>
    </citation>
    <scope>NUCLEOTIDE SEQUENCE [LARGE SCALE GENOMIC DNA]</scope>
    <source>
        <strain evidence="3 4">MEBiC09124</strain>
    </source>
</reference>
<keyword evidence="4" id="KW-1185">Reference proteome</keyword>
<name>A0A846ZQX0_9GAMM</name>
<feature type="signal peptide" evidence="2">
    <location>
        <begin position="1"/>
        <end position="29"/>
    </location>
</feature>
<evidence type="ECO:0000313" key="4">
    <source>
        <dbReference type="Proteomes" id="UP000541636"/>
    </source>
</evidence>
<feature type="compositionally biased region" description="Basic and acidic residues" evidence="1">
    <location>
        <begin position="126"/>
        <end position="135"/>
    </location>
</feature>
<dbReference type="Proteomes" id="UP000541636">
    <property type="component" value="Unassembled WGS sequence"/>
</dbReference>